<keyword evidence="2" id="KW-1133">Transmembrane helix</keyword>
<dbReference type="GO" id="GO:0016020">
    <property type="term" value="C:membrane"/>
    <property type="evidence" value="ECO:0007669"/>
    <property type="project" value="TreeGrafter"/>
</dbReference>
<gene>
    <name evidence="3" type="primary">106075194</name>
</gene>
<feature type="transmembrane region" description="Helical" evidence="2">
    <location>
        <begin position="26"/>
        <end position="49"/>
    </location>
</feature>
<dbReference type="VEuPathDB" id="VectorBase:BGLAX_048191"/>
<reference evidence="3" key="1">
    <citation type="submission" date="2020-05" db="UniProtKB">
        <authorList>
            <consortium name="EnsemblMetazoa"/>
        </authorList>
    </citation>
    <scope>IDENTIFICATION</scope>
    <source>
        <strain evidence="3">BB02</strain>
    </source>
</reference>
<dbReference type="PANTHER" id="PTHR21780">
    <property type="entry name" value="TRANSMEMBRANE PROTEIN 209"/>
    <property type="match status" value="1"/>
</dbReference>
<dbReference type="KEGG" id="bgt:106075194"/>
<evidence type="ECO:0000256" key="2">
    <source>
        <dbReference type="SAM" id="Phobius"/>
    </source>
</evidence>
<proteinExistence type="predicted"/>
<dbReference type="InterPro" id="IPR019176">
    <property type="entry name" value="Cytochrome_B561-rel"/>
</dbReference>
<dbReference type="AlphaFoldDB" id="A0A2C9LDM6"/>
<evidence type="ECO:0000313" key="3">
    <source>
        <dbReference type="EnsemblMetazoa" id="BGLB029842-PA"/>
    </source>
</evidence>
<dbReference type="OrthoDB" id="509821at2759"/>
<accession>A0A2C9LDM6</accession>
<evidence type="ECO:0000256" key="1">
    <source>
        <dbReference type="SAM" id="MobiDB-lite"/>
    </source>
</evidence>
<dbReference type="STRING" id="6526.A0A2C9LDM6"/>
<protein>
    <recommendedName>
        <fullName evidence="5">Transmembrane protein 209</fullName>
    </recommendedName>
</protein>
<dbReference type="EnsemblMetazoa" id="BGLB029842-RA">
    <property type="protein sequence ID" value="BGLB029842-PA"/>
    <property type="gene ID" value="BGLB029842"/>
</dbReference>
<sequence>MSSYYQSDVVEYSWRKLHMTRAARQALMSCLKTAFIFVLLFTDMSYSVFSGMFSMVHPVFWFVELSIAILLLFQLISNGLLLVRYFWLYFFGSAVEVTEEQRKLMAIPQTDKNFFTPPKKKDGNLSSISPLSFNQSSSYNFGDNSPHRLNSSYTSPSPNRYHTPLQHSTSMVMSPYSSLMNSSSLHTSYNTSMDMSLNMSGNSVNSGLYDVDRSSSRSRRSASVPVNTKSSKYSRITDVSELHKYIHEEEEKERNRSQVSLENVSSGNTSFWNYGSSPLDFSYILRRFAYQLSPRSSAAPTQSSSNDQSTSHGVGEVWKTYGVTEDDLYIWIEKLRKWISFTIVTRLNTEIDEINAALQKIGCEDSLIGEVGVATLKQLALTKGTYVPTLNSVVSYLDFTPNQEYLRTRIRDLSTGSMSAYTWDRGGNYGKPWNEHLTTDAALVMHLFCCYMDSRLPAQPRYPDGKSFTAQHFVKTPDKPSLDRKDNLQIYQSCINPPHFQVVIGSQIYNLSKGRNNMFQAILLFLYHIKVKESGMLGRVNLGMSGLNMLWIFD</sequence>
<dbReference type="RefSeq" id="XP_013091590.2">
    <property type="nucleotide sequence ID" value="XM_013236136.2"/>
</dbReference>
<dbReference type="VEuPathDB" id="VectorBase:BGLB029842"/>
<dbReference type="Proteomes" id="UP000076420">
    <property type="component" value="Unassembled WGS sequence"/>
</dbReference>
<feature type="transmembrane region" description="Helical" evidence="2">
    <location>
        <begin position="61"/>
        <end position="83"/>
    </location>
</feature>
<name>A0A2C9LDM6_BIOGL</name>
<keyword evidence="2" id="KW-0472">Membrane</keyword>
<evidence type="ECO:0000313" key="4">
    <source>
        <dbReference type="Proteomes" id="UP000076420"/>
    </source>
</evidence>
<dbReference type="Pfam" id="PF09786">
    <property type="entry name" value="CytochromB561_N"/>
    <property type="match status" value="1"/>
</dbReference>
<dbReference type="PANTHER" id="PTHR21780:SF0">
    <property type="entry name" value="TRANSMEMBRANE PROTEIN 209"/>
    <property type="match status" value="1"/>
</dbReference>
<feature type="region of interest" description="Disordered" evidence="1">
    <location>
        <begin position="208"/>
        <end position="229"/>
    </location>
</feature>
<organism evidence="3 4">
    <name type="scientific">Biomphalaria glabrata</name>
    <name type="common">Bloodfluke planorb</name>
    <name type="synonym">Freshwater snail</name>
    <dbReference type="NCBI Taxonomy" id="6526"/>
    <lineage>
        <taxon>Eukaryota</taxon>
        <taxon>Metazoa</taxon>
        <taxon>Spiralia</taxon>
        <taxon>Lophotrochozoa</taxon>
        <taxon>Mollusca</taxon>
        <taxon>Gastropoda</taxon>
        <taxon>Heterobranchia</taxon>
        <taxon>Euthyneura</taxon>
        <taxon>Panpulmonata</taxon>
        <taxon>Hygrophila</taxon>
        <taxon>Lymnaeoidea</taxon>
        <taxon>Planorbidae</taxon>
        <taxon>Biomphalaria</taxon>
    </lineage>
</organism>
<evidence type="ECO:0008006" key="5">
    <source>
        <dbReference type="Google" id="ProtNLM"/>
    </source>
</evidence>
<keyword evidence="2" id="KW-0812">Transmembrane</keyword>